<evidence type="ECO:0000313" key="2">
    <source>
        <dbReference type="EMBL" id="CAD9816685.1"/>
    </source>
</evidence>
<gene>
    <name evidence="2" type="ORF">ASEP1449_LOCUS8517</name>
</gene>
<proteinExistence type="predicted"/>
<evidence type="ECO:0000256" key="1">
    <source>
        <dbReference type="SAM" id="MobiDB-lite"/>
    </source>
</evidence>
<name>A0A7S2UDZ1_9STRA</name>
<reference evidence="2" key="1">
    <citation type="submission" date="2021-01" db="EMBL/GenBank/DDBJ databases">
        <authorList>
            <person name="Corre E."/>
            <person name="Pelletier E."/>
            <person name="Niang G."/>
            <person name="Scheremetjew M."/>
            <person name="Finn R."/>
            <person name="Kale V."/>
            <person name="Holt S."/>
            <person name="Cochrane G."/>
            <person name="Meng A."/>
            <person name="Brown T."/>
            <person name="Cohen L."/>
        </authorList>
    </citation>
    <scope>NUCLEOTIDE SEQUENCE</scope>
    <source>
        <strain evidence="2">CCMP2084</strain>
    </source>
</reference>
<protein>
    <submittedName>
        <fullName evidence="2">Uncharacterized protein</fullName>
    </submittedName>
</protein>
<dbReference type="AlphaFoldDB" id="A0A7S2UDZ1"/>
<organism evidence="2">
    <name type="scientific">Attheya septentrionalis</name>
    <dbReference type="NCBI Taxonomy" id="420275"/>
    <lineage>
        <taxon>Eukaryota</taxon>
        <taxon>Sar</taxon>
        <taxon>Stramenopiles</taxon>
        <taxon>Ochrophyta</taxon>
        <taxon>Bacillariophyta</taxon>
        <taxon>Coscinodiscophyceae</taxon>
        <taxon>Chaetocerotophycidae</taxon>
        <taxon>Chaetocerotales</taxon>
        <taxon>Attheyaceae</taxon>
        <taxon>Attheya</taxon>
    </lineage>
</organism>
<feature type="region of interest" description="Disordered" evidence="1">
    <location>
        <begin position="150"/>
        <end position="169"/>
    </location>
</feature>
<accession>A0A7S2UDZ1</accession>
<dbReference type="EMBL" id="HBHQ01012769">
    <property type="protein sequence ID" value="CAD9816685.1"/>
    <property type="molecule type" value="Transcribed_RNA"/>
</dbReference>
<sequence>MRSETIPVPRSHIPHTESELQLHENMADAEWRDICMYDRLVRGIYERYYKVTTGTYEQSISVVAIKTMEQSLENIESTRRQSCASSLQIQGVTPSSSTESSLCSSLHEKDELNNDMQQLESEQEWSISGFENIDCERSADLKSSGSTINTFEMEHSDDDEDTDIFNLEL</sequence>